<dbReference type="InterPro" id="IPR029063">
    <property type="entry name" value="SAM-dependent_MTases_sf"/>
</dbReference>
<keyword evidence="4" id="KW-1185">Reference proteome</keyword>
<proteinExistence type="predicted"/>
<dbReference type="InterPro" id="IPR004398">
    <property type="entry name" value="RNA_MeTrfase_RsmD"/>
</dbReference>
<name>Q6AJH8_DESPS</name>
<accession>Q6AJH8</accession>
<dbReference type="Gene3D" id="3.40.50.150">
    <property type="entry name" value="Vaccinia Virus protein VP39"/>
    <property type="match status" value="1"/>
</dbReference>
<evidence type="ECO:0000256" key="2">
    <source>
        <dbReference type="ARBA" id="ARBA00022679"/>
    </source>
</evidence>
<dbReference type="NCBIfam" id="TIGR00095">
    <property type="entry name" value="16S rRNA (guanine(966)-N(2))-methyltransferase RsmD"/>
    <property type="match status" value="1"/>
</dbReference>
<dbReference type="AlphaFoldDB" id="Q6AJH8"/>
<dbReference type="Proteomes" id="UP000000602">
    <property type="component" value="Chromosome"/>
</dbReference>
<dbReference type="SUPFAM" id="SSF53335">
    <property type="entry name" value="S-adenosyl-L-methionine-dependent methyltransferases"/>
    <property type="match status" value="1"/>
</dbReference>
<dbReference type="HOGENOM" id="CLU_075826_0_2_7"/>
<evidence type="ECO:0000313" key="3">
    <source>
        <dbReference type="EMBL" id="CAG37502.1"/>
    </source>
</evidence>
<keyword evidence="1" id="KW-0489">Methyltransferase</keyword>
<dbReference type="KEGG" id="dps:DP2773"/>
<keyword evidence="2" id="KW-0808">Transferase</keyword>
<organism evidence="3 4">
    <name type="scientific">Desulfotalea psychrophila (strain LSv54 / DSM 12343)</name>
    <dbReference type="NCBI Taxonomy" id="177439"/>
    <lineage>
        <taxon>Bacteria</taxon>
        <taxon>Pseudomonadati</taxon>
        <taxon>Thermodesulfobacteriota</taxon>
        <taxon>Desulfobulbia</taxon>
        <taxon>Desulfobulbales</taxon>
        <taxon>Desulfocapsaceae</taxon>
        <taxon>Desulfotalea</taxon>
    </lineage>
</organism>
<sequence>MAISSQINQNNSSLYPNRFTLRIISGNARGRKLFPPRNNSIRPTSDRAREALFSILGERVEGSCILDCYAGTGALGIEALSRGAKSAVFIDNSKDSLENTAKNIQLVYPYLDSPMIKVIQHNLAQSLPLRKLESINFGKADIIFADPPYSKGLGQLFLDQLGETKLLQSTGIVVIEERVSEILPEKTTNFLLQERRTYGEASFWFYTPLQ</sequence>
<protein>
    <recommendedName>
        <fullName evidence="5">16S rRNA (Guanine(966)-N(2))-methyltransferase RsmD</fullName>
    </recommendedName>
</protein>
<dbReference type="PIRSF" id="PIRSF004553">
    <property type="entry name" value="CHP00095"/>
    <property type="match status" value="1"/>
</dbReference>
<dbReference type="GO" id="GO:0031167">
    <property type="term" value="P:rRNA methylation"/>
    <property type="evidence" value="ECO:0007669"/>
    <property type="project" value="InterPro"/>
</dbReference>
<dbReference type="EMBL" id="CR522870">
    <property type="protein sequence ID" value="CAG37502.1"/>
    <property type="molecule type" value="Genomic_DNA"/>
</dbReference>
<dbReference type="InterPro" id="IPR002052">
    <property type="entry name" value="DNA_methylase_N6_adenine_CS"/>
</dbReference>
<reference evidence="4" key="1">
    <citation type="journal article" date="2004" name="Environ. Microbiol.">
        <title>The genome of Desulfotalea psychrophila, a sulfate-reducing bacterium from permanently cold Arctic sediments.</title>
        <authorList>
            <person name="Rabus R."/>
            <person name="Ruepp A."/>
            <person name="Frickey T."/>
            <person name="Rattei T."/>
            <person name="Fartmann B."/>
            <person name="Stark M."/>
            <person name="Bauer M."/>
            <person name="Zibat A."/>
            <person name="Lombardot T."/>
            <person name="Becker I."/>
            <person name="Amann J."/>
            <person name="Gellner K."/>
            <person name="Teeling H."/>
            <person name="Leuschner W.D."/>
            <person name="Gloeckner F.-O."/>
            <person name="Lupas A.N."/>
            <person name="Amann R."/>
            <person name="Klenk H.-P."/>
        </authorList>
    </citation>
    <scope>NUCLEOTIDE SEQUENCE [LARGE SCALE GENOMIC DNA]</scope>
    <source>
        <strain evidence="4">DSM 12343 / LSv54</strain>
    </source>
</reference>
<dbReference type="STRING" id="177439.DP2773"/>
<dbReference type="GO" id="GO:0008168">
    <property type="term" value="F:methyltransferase activity"/>
    <property type="evidence" value="ECO:0007669"/>
    <property type="project" value="UniProtKB-KW"/>
</dbReference>
<dbReference type="GO" id="GO:0003676">
    <property type="term" value="F:nucleic acid binding"/>
    <property type="evidence" value="ECO:0007669"/>
    <property type="project" value="InterPro"/>
</dbReference>
<evidence type="ECO:0000313" key="4">
    <source>
        <dbReference type="Proteomes" id="UP000000602"/>
    </source>
</evidence>
<dbReference type="PANTHER" id="PTHR43542">
    <property type="entry name" value="METHYLTRANSFERASE"/>
    <property type="match status" value="1"/>
</dbReference>
<gene>
    <name evidence="3" type="ordered locus">DP2773</name>
</gene>
<evidence type="ECO:0008006" key="5">
    <source>
        <dbReference type="Google" id="ProtNLM"/>
    </source>
</evidence>
<evidence type="ECO:0000256" key="1">
    <source>
        <dbReference type="ARBA" id="ARBA00022603"/>
    </source>
</evidence>
<dbReference type="PROSITE" id="PS00092">
    <property type="entry name" value="N6_MTASE"/>
    <property type="match status" value="1"/>
</dbReference>
<dbReference type="PANTHER" id="PTHR43542:SF1">
    <property type="entry name" value="METHYLTRANSFERASE"/>
    <property type="match status" value="1"/>
</dbReference>
<dbReference type="CDD" id="cd02440">
    <property type="entry name" value="AdoMet_MTases"/>
    <property type="match status" value="1"/>
</dbReference>
<dbReference type="eggNOG" id="COG0742">
    <property type="taxonomic scope" value="Bacteria"/>
</dbReference>
<dbReference type="Pfam" id="PF03602">
    <property type="entry name" value="Cons_hypoth95"/>
    <property type="match status" value="1"/>
</dbReference>